<dbReference type="STRING" id="1177982.SAMN04489711_102372"/>
<dbReference type="GO" id="GO:0006355">
    <property type="term" value="P:regulation of DNA-templated transcription"/>
    <property type="evidence" value="ECO:0007669"/>
    <property type="project" value="InterPro"/>
</dbReference>
<dbReference type="EMBL" id="FONX01000002">
    <property type="protein sequence ID" value="SFE50224.1"/>
    <property type="molecule type" value="Genomic_DNA"/>
</dbReference>
<dbReference type="InterPro" id="IPR001789">
    <property type="entry name" value="Sig_transdc_resp-reg_receiver"/>
</dbReference>
<organism evidence="7 8">
    <name type="scientific">Paracidovorax wautersii</name>
    <dbReference type="NCBI Taxonomy" id="1177982"/>
    <lineage>
        <taxon>Bacteria</taxon>
        <taxon>Pseudomonadati</taxon>
        <taxon>Pseudomonadota</taxon>
        <taxon>Betaproteobacteria</taxon>
        <taxon>Burkholderiales</taxon>
        <taxon>Comamonadaceae</taxon>
        <taxon>Paracidovorax</taxon>
    </lineage>
</organism>
<dbReference type="PANTHER" id="PTHR44688:SF16">
    <property type="entry name" value="DNA-BINDING TRANSCRIPTIONAL ACTIVATOR DEVR_DOSR"/>
    <property type="match status" value="1"/>
</dbReference>
<dbReference type="AlphaFoldDB" id="A0A1I2B229"/>
<sequence length="215" mass="23332">MNNAPAPAPAATAALANNLCVVDDDEAVRRSLGLLLLSRGHAVQTFASGEDFLAGADLQRPGCAILDLRLGGMSGLQVFDALRAQDSPLVAVFLSGHGDIPMAVAAVQQGAFDWLEKPCNDERLLETIGRALRRAGEIAARQQVRRAAQALWDKLTPREMQVARLVAEGKPNKQIAQELAPLEQRTVETHRAHAFAKLGLANSHQLDRFLREHRL</sequence>
<dbReference type="Proteomes" id="UP000199119">
    <property type="component" value="Unassembled WGS sequence"/>
</dbReference>
<dbReference type="GO" id="GO:0003677">
    <property type="term" value="F:DNA binding"/>
    <property type="evidence" value="ECO:0007669"/>
    <property type="project" value="UniProtKB-KW"/>
</dbReference>
<dbReference type="SUPFAM" id="SSF52172">
    <property type="entry name" value="CheY-like"/>
    <property type="match status" value="1"/>
</dbReference>
<keyword evidence="8" id="KW-1185">Reference proteome</keyword>
<feature type="domain" description="Response regulatory" evidence="6">
    <location>
        <begin position="18"/>
        <end position="132"/>
    </location>
</feature>
<dbReference type="PANTHER" id="PTHR44688">
    <property type="entry name" value="DNA-BINDING TRANSCRIPTIONAL ACTIVATOR DEVR_DOSR"/>
    <property type="match status" value="1"/>
</dbReference>
<dbReference type="InterPro" id="IPR000792">
    <property type="entry name" value="Tscrpt_reg_LuxR_C"/>
</dbReference>
<proteinExistence type="predicted"/>
<dbReference type="Pfam" id="PF00072">
    <property type="entry name" value="Response_reg"/>
    <property type="match status" value="1"/>
</dbReference>
<dbReference type="SUPFAM" id="SSF46894">
    <property type="entry name" value="C-terminal effector domain of the bipartite response regulators"/>
    <property type="match status" value="1"/>
</dbReference>
<feature type="modified residue" description="4-aspartylphosphate" evidence="4">
    <location>
        <position position="67"/>
    </location>
</feature>
<dbReference type="Pfam" id="PF00196">
    <property type="entry name" value="GerE"/>
    <property type="match status" value="1"/>
</dbReference>
<keyword evidence="3" id="KW-0804">Transcription</keyword>
<dbReference type="Gene3D" id="1.10.10.10">
    <property type="entry name" value="Winged helix-like DNA-binding domain superfamily/Winged helix DNA-binding domain"/>
    <property type="match status" value="1"/>
</dbReference>
<dbReference type="PRINTS" id="PR00038">
    <property type="entry name" value="HTHLUXR"/>
</dbReference>
<keyword evidence="1" id="KW-0805">Transcription regulation</keyword>
<dbReference type="InterPro" id="IPR036388">
    <property type="entry name" value="WH-like_DNA-bd_sf"/>
</dbReference>
<accession>A0A1I2B229</accession>
<evidence type="ECO:0000313" key="7">
    <source>
        <dbReference type="EMBL" id="SFE50224.1"/>
    </source>
</evidence>
<dbReference type="GO" id="GO:0000160">
    <property type="term" value="P:phosphorelay signal transduction system"/>
    <property type="evidence" value="ECO:0007669"/>
    <property type="project" value="InterPro"/>
</dbReference>
<dbReference type="Gene3D" id="3.40.50.2300">
    <property type="match status" value="1"/>
</dbReference>
<protein>
    <submittedName>
        <fullName evidence="7">Two-component response regulator, FixJ family, consists of REC and HTH domains</fullName>
    </submittedName>
</protein>
<evidence type="ECO:0000313" key="8">
    <source>
        <dbReference type="Proteomes" id="UP000199119"/>
    </source>
</evidence>
<dbReference type="CDD" id="cd06170">
    <property type="entry name" value="LuxR_C_like"/>
    <property type="match status" value="1"/>
</dbReference>
<dbReference type="PROSITE" id="PS50110">
    <property type="entry name" value="RESPONSE_REGULATORY"/>
    <property type="match status" value="1"/>
</dbReference>
<evidence type="ECO:0000256" key="1">
    <source>
        <dbReference type="ARBA" id="ARBA00023015"/>
    </source>
</evidence>
<keyword evidence="4" id="KW-0597">Phosphoprotein</keyword>
<keyword evidence="2" id="KW-0238">DNA-binding</keyword>
<dbReference type="PROSITE" id="PS50043">
    <property type="entry name" value="HTH_LUXR_2"/>
    <property type="match status" value="1"/>
</dbReference>
<evidence type="ECO:0000259" key="5">
    <source>
        <dbReference type="PROSITE" id="PS50043"/>
    </source>
</evidence>
<dbReference type="InterPro" id="IPR016032">
    <property type="entry name" value="Sig_transdc_resp-reg_C-effctor"/>
</dbReference>
<gene>
    <name evidence="7" type="ORF">SAMN04489711_102372</name>
</gene>
<dbReference type="SMART" id="SM00421">
    <property type="entry name" value="HTH_LUXR"/>
    <property type="match status" value="1"/>
</dbReference>
<feature type="domain" description="HTH luxR-type" evidence="5">
    <location>
        <begin position="148"/>
        <end position="214"/>
    </location>
</feature>
<evidence type="ECO:0000259" key="6">
    <source>
        <dbReference type="PROSITE" id="PS50110"/>
    </source>
</evidence>
<evidence type="ECO:0000256" key="3">
    <source>
        <dbReference type="ARBA" id="ARBA00023163"/>
    </source>
</evidence>
<dbReference type="RefSeq" id="WP_092937929.1">
    <property type="nucleotide sequence ID" value="NZ_FONX01000002.1"/>
</dbReference>
<evidence type="ECO:0000256" key="2">
    <source>
        <dbReference type="ARBA" id="ARBA00023125"/>
    </source>
</evidence>
<name>A0A1I2B229_9BURK</name>
<evidence type="ECO:0000256" key="4">
    <source>
        <dbReference type="PROSITE-ProRule" id="PRU00169"/>
    </source>
</evidence>
<dbReference type="InterPro" id="IPR011006">
    <property type="entry name" value="CheY-like_superfamily"/>
</dbReference>
<dbReference type="OrthoDB" id="9802186at2"/>
<reference evidence="8" key="1">
    <citation type="submission" date="2016-10" db="EMBL/GenBank/DDBJ databases">
        <authorList>
            <person name="Varghese N."/>
            <person name="Submissions S."/>
        </authorList>
    </citation>
    <scope>NUCLEOTIDE SEQUENCE [LARGE SCALE GENOMIC DNA]</scope>
    <source>
        <strain evidence="8">DSM 27981</strain>
    </source>
</reference>
<dbReference type="SMART" id="SM00448">
    <property type="entry name" value="REC"/>
    <property type="match status" value="1"/>
</dbReference>